<dbReference type="eggNOG" id="KOG0156">
    <property type="taxonomic scope" value="Eukaryota"/>
</dbReference>
<proteinExistence type="inferred from homology"/>
<keyword evidence="6 8" id="KW-0408">Iron</keyword>
<evidence type="ECO:0000256" key="5">
    <source>
        <dbReference type="ARBA" id="ARBA00023002"/>
    </source>
</evidence>
<dbReference type="Proteomes" id="UP000030651">
    <property type="component" value="Unassembled WGS sequence"/>
</dbReference>
<keyword evidence="11" id="KW-1185">Reference proteome</keyword>
<dbReference type="InParanoid" id="W3XF89"/>
<sequence>MSLNILENLSSTYVAVFLGILVSWYVASATIAWYRLRHIPGPFLAKFSYHWLAKVARSERQYQIYRELCKEYGPLVRVGPNELTTDDPEVLRKMAGARSEYGRDSWYKGGRFNPYHDTVFTLTDQAAHRERKTKIVGAFVGREAPLIETGVDEQVLALIKVIRDNYLWSPGKDQDKMLDFAPLTSFFTMDAISKVAFGQEFGFLKANDDLFGFLREVRENWPRLAMALDVPYIRNVLFSPSFLSRFGAKETDEKGMGKCMRVAKEQVEKRFSVDAKDERDLLGYWIRNGLTKMECEVDGLFLIIAGSDTTASVIRITMLYLMTCPQVYQKLKDEIKAAIRDGKASYPISQDQARRLPYLQAVVYEGLRQRPAAPGLYPKAVPPEGDLIHGKFIPGGTAIGMNTASLFASKKHFGVDADVFRPERFTEADEEDRLEMERLVELGFGHGRYMCAGKPVAYMELNKVFFELLRAFDFQLINPTNPWKSRSYSVFIEENMWVKVTESEIATKA</sequence>
<keyword evidence="9" id="KW-0812">Transmembrane</keyword>
<reference evidence="11" key="1">
    <citation type="journal article" date="2015" name="BMC Genomics">
        <title>Genomic and transcriptomic analysis of the endophytic fungus Pestalotiopsis fici reveals its lifestyle and high potential for synthesis of natural products.</title>
        <authorList>
            <person name="Wang X."/>
            <person name="Zhang X."/>
            <person name="Liu L."/>
            <person name="Xiang M."/>
            <person name="Wang W."/>
            <person name="Sun X."/>
            <person name="Che Y."/>
            <person name="Guo L."/>
            <person name="Liu G."/>
            <person name="Guo L."/>
            <person name="Wang C."/>
            <person name="Yin W.B."/>
            <person name="Stadler M."/>
            <person name="Zhang X."/>
            <person name="Liu X."/>
        </authorList>
    </citation>
    <scope>NUCLEOTIDE SEQUENCE [LARGE SCALE GENOMIC DNA]</scope>
    <source>
        <strain evidence="11">W106-1 / CGMCC3.15140</strain>
    </source>
</reference>
<gene>
    <name evidence="10" type="ORF">PFICI_02709</name>
</gene>
<keyword evidence="4 8" id="KW-0479">Metal-binding</keyword>
<keyword evidence="7" id="KW-0503">Monooxygenase</keyword>
<evidence type="ECO:0000256" key="9">
    <source>
        <dbReference type="SAM" id="Phobius"/>
    </source>
</evidence>
<protein>
    <recommendedName>
        <fullName evidence="12">Pisatin demethylase</fullName>
    </recommendedName>
</protein>
<dbReference type="InterPro" id="IPR002401">
    <property type="entry name" value="Cyt_P450_E_grp-I"/>
</dbReference>
<dbReference type="SUPFAM" id="SSF48264">
    <property type="entry name" value="Cytochrome P450"/>
    <property type="match status" value="1"/>
</dbReference>
<evidence type="ECO:0000256" key="6">
    <source>
        <dbReference type="ARBA" id="ARBA00023004"/>
    </source>
</evidence>
<comment type="similarity">
    <text evidence="2">Belongs to the cytochrome P450 family.</text>
</comment>
<evidence type="ECO:0000256" key="4">
    <source>
        <dbReference type="ARBA" id="ARBA00022723"/>
    </source>
</evidence>
<name>W3XF89_PESFW</name>
<dbReference type="CDD" id="cd11060">
    <property type="entry name" value="CYP57A1-like"/>
    <property type="match status" value="1"/>
</dbReference>
<organism evidence="10 11">
    <name type="scientific">Pestalotiopsis fici (strain W106-1 / CGMCC3.15140)</name>
    <dbReference type="NCBI Taxonomy" id="1229662"/>
    <lineage>
        <taxon>Eukaryota</taxon>
        <taxon>Fungi</taxon>
        <taxon>Dikarya</taxon>
        <taxon>Ascomycota</taxon>
        <taxon>Pezizomycotina</taxon>
        <taxon>Sordariomycetes</taxon>
        <taxon>Xylariomycetidae</taxon>
        <taxon>Amphisphaeriales</taxon>
        <taxon>Sporocadaceae</taxon>
        <taxon>Pestalotiopsis</taxon>
    </lineage>
</organism>
<dbReference type="EMBL" id="KI912110">
    <property type="protein sequence ID" value="ETS84684.1"/>
    <property type="molecule type" value="Genomic_DNA"/>
</dbReference>
<keyword evidence="9" id="KW-0472">Membrane</keyword>
<dbReference type="PRINTS" id="PR00463">
    <property type="entry name" value="EP450I"/>
</dbReference>
<keyword evidence="9" id="KW-1133">Transmembrane helix</keyword>
<dbReference type="HOGENOM" id="CLU_001570_14_0_1"/>
<dbReference type="GeneID" id="19267722"/>
<dbReference type="InterPro" id="IPR036396">
    <property type="entry name" value="Cyt_P450_sf"/>
</dbReference>
<evidence type="ECO:0000256" key="1">
    <source>
        <dbReference type="ARBA" id="ARBA00001971"/>
    </source>
</evidence>
<dbReference type="RefSeq" id="XP_007829481.1">
    <property type="nucleotide sequence ID" value="XM_007831290.1"/>
</dbReference>
<evidence type="ECO:0000256" key="3">
    <source>
        <dbReference type="ARBA" id="ARBA00022617"/>
    </source>
</evidence>
<dbReference type="Gene3D" id="1.10.630.10">
    <property type="entry name" value="Cytochrome P450"/>
    <property type="match status" value="1"/>
</dbReference>
<dbReference type="GO" id="GO:0004497">
    <property type="term" value="F:monooxygenase activity"/>
    <property type="evidence" value="ECO:0007669"/>
    <property type="project" value="UniProtKB-KW"/>
</dbReference>
<dbReference type="GO" id="GO:0005506">
    <property type="term" value="F:iron ion binding"/>
    <property type="evidence" value="ECO:0007669"/>
    <property type="project" value="InterPro"/>
</dbReference>
<comment type="cofactor">
    <cofactor evidence="1 8">
        <name>heme</name>
        <dbReference type="ChEBI" id="CHEBI:30413"/>
    </cofactor>
</comment>
<dbReference type="KEGG" id="pfy:PFICI_02709"/>
<dbReference type="GO" id="GO:0020037">
    <property type="term" value="F:heme binding"/>
    <property type="evidence" value="ECO:0007669"/>
    <property type="project" value="InterPro"/>
</dbReference>
<dbReference type="InterPro" id="IPR050121">
    <property type="entry name" value="Cytochrome_P450_monoxygenase"/>
</dbReference>
<dbReference type="InterPro" id="IPR001128">
    <property type="entry name" value="Cyt_P450"/>
</dbReference>
<dbReference type="PANTHER" id="PTHR24305">
    <property type="entry name" value="CYTOCHROME P450"/>
    <property type="match status" value="1"/>
</dbReference>
<dbReference type="PRINTS" id="PR00385">
    <property type="entry name" value="P450"/>
</dbReference>
<dbReference type="OMA" id="DLVWIIR"/>
<dbReference type="GO" id="GO:0016705">
    <property type="term" value="F:oxidoreductase activity, acting on paired donors, with incorporation or reduction of molecular oxygen"/>
    <property type="evidence" value="ECO:0007669"/>
    <property type="project" value="InterPro"/>
</dbReference>
<evidence type="ECO:0000256" key="2">
    <source>
        <dbReference type="ARBA" id="ARBA00010617"/>
    </source>
</evidence>
<dbReference type="AlphaFoldDB" id="W3XF89"/>
<accession>W3XF89</accession>
<evidence type="ECO:0008006" key="12">
    <source>
        <dbReference type="Google" id="ProtNLM"/>
    </source>
</evidence>
<feature type="binding site" description="axial binding residue" evidence="8">
    <location>
        <position position="451"/>
    </location>
    <ligand>
        <name>heme</name>
        <dbReference type="ChEBI" id="CHEBI:30413"/>
    </ligand>
    <ligandPart>
        <name>Fe</name>
        <dbReference type="ChEBI" id="CHEBI:18248"/>
    </ligandPart>
</feature>
<evidence type="ECO:0000256" key="8">
    <source>
        <dbReference type="PIRSR" id="PIRSR602401-1"/>
    </source>
</evidence>
<evidence type="ECO:0000313" key="10">
    <source>
        <dbReference type="EMBL" id="ETS84684.1"/>
    </source>
</evidence>
<dbReference type="Pfam" id="PF00067">
    <property type="entry name" value="p450"/>
    <property type="match status" value="1"/>
</dbReference>
<evidence type="ECO:0000256" key="7">
    <source>
        <dbReference type="ARBA" id="ARBA00023033"/>
    </source>
</evidence>
<keyword evidence="5" id="KW-0560">Oxidoreductase</keyword>
<evidence type="ECO:0000313" key="11">
    <source>
        <dbReference type="Proteomes" id="UP000030651"/>
    </source>
</evidence>
<dbReference type="OrthoDB" id="3934656at2759"/>
<keyword evidence="3 8" id="KW-0349">Heme</keyword>
<feature type="transmembrane region" description="Helical" evidence="9">
    <location>
        <begin position="12"/>
        <end position="34"/>
    </location>
</feature>
<dbReference type="PANTHER" id="PTHR24305:SF77">
    <property type="entry name" value="CYTOCHROME P450 MONOOXYGENASE"/>
    <property type="match status" value="1"/>
</dbReference>